<name>A0A420Y6V2_9PEZI</name>
<evidence type="ECO:0000313" key="2">
    <source>
        <dbReference type="EMBL" id="RKU43602.1"/>
    </source>
</evidence>
<protein>
    <submittedName>
        <fullName evidence="2">Uncharacterized protein</fullName>
    </submittedName>
</protein>
<dbReference type="Proteomes" id="UP000275385">
    <property type="component" value="Unassembled WGS sequence"/>
</dbReference>
<reference evidence="2 3" key="1">
    <citation type="submission" date="2018-08" db="EMBL/GenBank/DDBJ databases">
        <title>Draft genome of the lignicolous fungus Coniochaeta pulveracea.</title>
        <authorList>
            <person name="Borstlap C.J."/>
            <person name="De Witt R.N."/>
            <person name="Botha A."/>
            <person name="Volschenk H."/>
        </authorList>
    </citation>
    <scope>NUCLEOTIDE SEQUENCE [LARGE SCALE GENOMIC DNA]</scope>
    <source>
        <strain evidence="2 3">CAB683</strain>
    </source>
</reference>
<feature type="compositionally biased region" description="Low complexity" evidence="1">
    <location>
        <begin position="172"/>
        <end position="184"/>
    </location>
</feature>
<feature type="compositionally biased region" description="Polar residues" evidence="1">
    <location>
        <begin position="367"/>
        <end position="385"/>
    </location>
</feature>
<feature type="compositionally biased region" description="Polar residues" evidence="1">
    <location>
        <begin position="636"/>
        <end position="645"/>
    </location>
</feature>
<gene>
    <name evidence="2" type="ORF">DL546_006863</name>
</gene>
<comment type="caution">
    <text evidence="2">The sequence shown here is derived from an EMBL/GenBank/DDBJ whole genome shotgun (WGS) entry which is preliminary data.</text>
</comment>
<proteinExistence type="predicted"/>
<feature type="region of interest" description="Disordered" evidence="1">
    <location>
        <begin position="20"/>
        <end position="52"/>
    </location>
</feature>
<feature type="compositionally biased region" description="Pro residues" evidence="1">
    <location>
        <begin position="351"/>
        <end position="360"/>
    </location>
</feature>
<feature type="compositionally biased region" description="Basic and acidic residues" evidence="1">
    <location>
        <begin position="737"/>
        <end position="748"/>
    </location>
</feature>
<organism evidence="2 3">
    <name type="scientific">Coniochaeta pulveracea</name>
    <dbReference type="NCBI Taxonomy" id="177199"/>
    <lineage>
        <taxon>Eukaryota</taxon>
        <taxon>Fungi</taxon>
        <taxon>Dikarya</taxon>
        <taxon>Ascomycota</taxon>
        <taxon>Pezizomycotina</taxon>
        <taxon>Sordariomycetes</taxon>
        <taxon>Sordariomycetidae</taxon>
        <taxon>Coniochaetales</taxon>
        <taxon>Coniochaetaceae</taxon>
        <taxon>Coniochaeta</taxon>
    </lineage>
</organism>
<dbReference type="OrthoDB" id="5237293at2759"/>
<feature type="region of interest" description="Disordered" evidence="1">
    <location>
        <begin position="87"/>
        <end position="202"/>
    </location>
</feature>
<dbReference type="AlphaFoldDB" id="A0A420Y6V2"/>
<feature type="region of interest" description="Disordered" evidence="1">
    <location>
        <begin position="338"/>
        <end position="414"/>
    </location>
</feature>
<feature type="region of interest" description="Disordered" evidence="1">
    <location>
        <begin position="636"/>
        <end position="655"/>
    </location>
</feature>
<feature type="compositionally biased region" description="Low complexity" evidence="1">
    <location>
        <begin position="129"/>
        <end position="142"/>
    </location>
</feature>
<keyword evidence="3" id="KW-1185">Reference proteome</keyword>
<accession>A0A420Y6V2</accession>
<evidence type="ECO:0000313" key="3">
    <source>
        <dbReference type="Proteomes" id="UP000275385"/>
    </source>
</evidence>
<dbReference type="STRING" id="177199.A0A420Y6V2"/>
<dbReference type="EMBL" id="QVQW01000041">
    <property type="protein sequence ID" value="RKU43602.1"/>
    <property type="molecule type" value="Genomic_DNA"/>
</dbReference>
<evidence type="ECO:0000256" key="1">
    <source>
        <dbReference type="SAM" id="MobiDB-lite"/>
    </source>
</evidence>
<feature type="compositionally biased region" description="Low complexity" evidence="1">
    <location>
        <begin position="97"/>
        <end position="113"/>
    </location>
</feature>
<sequence>MNDFWAFSTTAVYIQLQTPGPAAEPPVPCKDAALPSPSPSLPTDRLPLQTQPHALTTNNVSYDLLRPAVDGPPSPESIRAFTKQMRQLPAVDKHQSQHTTSSGSSSLYSVTTGGDHRGPSWETGVEGISLSRKSSGRSTTSSMQQPRERPDSVQIFAKSLFGRRAKSRRDTSSPSSSGSSIYSSDVVEPLPPPPTSAAAKETGLGIFGRRRNTLKTEAAAAEAAAVSKKYQISGPYNFQHMTQNNANDSSEMRRGSALSSVLEFNELRAPLPHGMDLPRGRNPSSIGQPYGMAAEALHSPEQGEDGEDLLRTESRTRIHYNRPPPAMLNQTSPRRLMMQRAQSQDQLRAGNPPPRPPRSPIEPAHAHSSSLASQRISSHMSVQQDSPDELVRPHTGVGFHHREPSGFPWGATSPSRTSHKFSLSIDEEIAPDQILPRVCSPADDMNWPLPTPSLPSSCETALAGVPEECEQGGEPRHNRESVISNSSLRASQSVPMLRQFSLAQSPRSQRPASGASETLGRFDLTAAQRALRAALLEKEDTGAVLRDSWEDDIDWCYEHEAEADCDFAWDRSSLELERDLRADSAIPAEAGRPVKPNVEVTPAMLNPGRFDNTPSLSPCSQVSSATVHEAITPTHFQSSRASNFSLPRPESRQTRPYLHARKSSDASSFRESQGFTLSPSLLIPPDFQQQMTVHETERRHHLSLSVPYEEPMLTMDKSALFVYPRTSASTTGSGTNDTDRSSMSERHISTTSASTDFTRLTMSTTSLDMETYLPKPDQEVVSSPPVEEAAPVVHARAKSQGTVMPSLPETEEAAFDPSLLRRGDATHASDPNLLSLATKPQAKSNNPLTARRRARTTSLSTPPPPGQYALFPSVQTPGNRI</sequence>
<feature type="compositionally biased region" description="Polar residues" evidence="1">
    <location>
        <begin position="727"/>
        <end position="736"/>
    </location>
</feature>
<feature type="region of interest" description="Disordered" evidence="1">
    <location>
        <begin position="822"/>
        <end position="881"/>
    </location>
</feature>
<feature type="region of interest" description="Disordered" evidence="1">
    <location>
        <begin position="727"/>
        <end position="751"/>
    </location>
</feature>